<feature type="compositionally biased region" description="Polar residues" evidence="1">
    <location>
        <begin position="243"/>
        <end position="263"/>
    </location>
</feature>
<feature type="compositionally biased region" description="Low complexity" evidence="1">
    <location>
        <begin position="10"/>
        <end position="21"/>
    </location>
</feature>
<proteinExistence type="predicted"/>
<dbReference type="AlphaFoldDB" id="A0AAE1IT52"/>
<feature type="region of interest" description="Disordered" evidence="1">
    <location>
        <begin position="1"/>
        <end position="21"/>
    </location>
</feature>
<sequence length="304" mass="33967">MIINLRMMQSQSSHVSPSPSFNSYSSETLAEIAARVIQEFRSDHSPLSDDSLYDSWPPDADDDNRSDVQPKAADADAHDQDDDDFEFAFVCRDPHSSPVSADDIFYNGQIRPTYPIFDRSLLDGISSVSLTQNTDETTAVCRRRLPLRKLMFEERETGSCSSSTSEAEEIDLEGVAPGTYCVWDPKSSSASWKRPSKRSISTGSSSKRWKFRDLLPRSHSDGKVPLMIFTTSNKTNKVAHEASNPSSGENNDNFLSEKASQPSRAIAPAKEEDESKRKQPLPFRQEFIGLFTNVNGLGRNLRPF</sequence>
<feature type="region of interest" description="Disordered" evidence="1">
    <location>
        <begin position="235"/>
        <end position="282"/>
    </location>
</feature>
<dbReference type="PANTHER" id="PTHR33095:SF23">
    <property type="entry name" value="DUF1645 FAMILY PROTEIN"/>
    <property type="match status" value="1"/>
</dbReference>
<comment type="caution">
    <text evidence="2">The sequence shown here is derived from an EMBL/GenBank/DDBJ whole genome shotgun (WGS) entry which is preliminary data.</text>
</comment>
<feature type="compositionally biased region" description="Basic and acidic residues" evidence="1">
    <location>
        <begin position="63"/>
        <end position="78"/>
    </location>
</feature>
<organism evidence="2 3">
    <name type="scientific">Acacia crassicarpa</name>
    <name type="common">northern wattle</name>
    <dbReference type="NCBI Taxonomy" id="499986"/>
    <lineage>
        <taxon>Eukaryota</taxon>
        <taxon>Viridiplantae</taxon>
        <taxon>Streptophyta</taxon>
        <taxon>Embryophyta</taxon>
        <taxon>Tracheophyta</taxon>
        <taxon>Spermatophyta</taxon>
        <taxon>Magnoliopsida</taxon>
        <taxon>eudicotyledons</taxon>
        <taxon>Gunneridae</taxon>
        <taxon>Pentapetalae</taxon>
        <taxon>rosids</taxon>
        <taxon>fabids</taxon>
        <taxon>Fabales</taxon>
        <taxon>Fabaceae</taxon>
        <taxon>Caesalpinioideae</taxon>
        <taxon>mimosoid clade</taxon>
        <taxon>Acacieae</taxon>
        <taxon>Acacia</taxon>
    </lineage>
</organism>
<feature type="region of interest" description="Disordered" evidence="1">
    <location>
        <begin position="43"/>
        <end position="80"/>
    </location>
</feature>
<name>A0AAE1IT52_9FABA</name>
<evidence type="ECO:0000313" key="3">
    <source>
        <dbReference type="Proteomes" id="UP001293593"/>
    </source>
</evidence>
<dbReference type="InterPro" id="IPR012442">
    <property type="entry name" value="DUF1645_plant"/>
</dbReference>
<protein>
    <submittedName>
        <fullName evidence="2">Uncharacterized protein</fullName>
    </submittedName>
</protein>
<gene>
    <name evidence="2" type="ORF">QN277_006711</name>
</gene>
<dbReference type="Pfam" id="PF07816">
    <property type="entry name" value="DUF1645"/>
    <property type="match status" value="1"/>
</dbReference>
<dbReference type="PANTHER" id="PTHR33095">
    <property type="entry name" value="OS07G0619500 PROTEIN"/>
    <property type="match status" value="1"/>
</dbReference>
<accession>A0AAE1IT52</accession>
<evidence type="ECO:0000313" key="2">
    <source>
        <dbReference type="EMBL" id="KAK4257076.1"/>
    </source>
</evidence>
<dbReference type="EMBL" id="JAWXYG010000012">
    <property type="protein sequence ID" value="KAK4257076.1"/>
    <property type="molecule type" value="Genomic_DNA"/>
</dbReference>
<reference evidence="2" key="1">
    <citation type="submission" date="2023-10" db="EMBL/GenBank/DDBJ databases">
        <title>Chromosome-level genome of the transformable northern wattle, Acacia crassicarpa.</title>
        <authorList>
            <person name="Massaro I."/>
            <person name="Sinha N.R."/>
            <person name="Poethig S."/>
            <person name="Leichty A.R."/>
        </authorList>
    </citation>
    <scope>NUCLEOTIDE SEQUENCE</scope>
    <source>
        <strain evidence="2">Acra3RX</strain>
        <tissue evidence="2">Leaf</tissue>
    </source>
</reference>
<evidence type="ECO:0000256" key="1">
    <source>
        <dbReference type="SAM" id="MobiDB-lite"/>
    </source>
</evidence>
<keyword evidence="3" id="KW-1185">Reference proteome</keyword>
<dbReference type="Proteomes" id="UP001293593">
    <property type="component" value="Unassembled WGS sequence"/>
</dbReference>